<keyword evidence="4" id="KW-0961">Cell wall biogenesis/degradation</keyword>
<keyword evidence="4" id="KW-0862">Zinc</keyword>
<dbReference type="Gene3D" id="3.40.1190.10">
    <property type="entry name" value="Mur-like, catalytic domain"/>
    <property type="match status" value="1"/>
</dbReference>
<dbReference type="GO" id="GO:0071555">
    <property type="term" value="P:cell wall organization"/>
    <property type="evidence" value="ECO:0007669"/>
    <property type="project" value="UniProtKB-KW"/>
</dbReference>
<dbReference type="HAMAP" id="MF_02214">
    <property type="entry name" value="Lipid_II_synth_MurT"/>
    <property type="match status" value="1"/>
</dbReference>
<dbReference type="PROSITE" id="PS01011">
    <property type="entry name" value="FOLYLPOLYGLU_SYNT_1"/>
    <property type="match status" value="1"/>
</dbReference>
<organism evidence="7 8">
    <name type="scientific">Amycolatopsis rhizosphaerae</name>
    <dbReference type="NCBI Taxonomy" id="2053003"/>
    <lineage>
        <taxon>Bacteria</taxon>
        <taxon>Bacillati</taxon>
        <taxon>Actinomycetota</taxon>
        <taxon>Actinomycetes</taxon>
        <taxon>Pseudonocardiales</taxon>
        <taxon>Pseudonocardiaceae</taxon>
        <taxon>Amycolatopsis</taxon>
    </lineage>
</organism>
<dbReference type="InterPro" id="IPR043703">
    <property type="entry name" value="Lipid_II_synth_MurT"/>
</dbReference>
<feature type="binding site" evidence="4">
    <location>
        <position position="218"/>
    </location>
    <ligand>
        <name>Zn(2+)</name>
        <dbReference type="ChEBI" id="CHEBI:29105"/>
    </ligand>
</feature>
<protein>
    <recommendedName>
        <fullName evidence="4">Lipid II isoglutaminyl synthase (glutamine-hydrolyzing) subunit MurT</fullName>
        <ecNumber evidence="4">6.3.5.13</ecNumber>
    </recommendedName>
</protein>
<dbReference type="GO" id="GO:0005524">
    <property type="term" value="F:ATP binding"/>
    <property type="evidence" value="ECO:0007669"/>
    <property type="project" value="UniProtKB-UniRule"/>
</dbReference>
<dbReference type="InterPro" id="IPR013221">
    <property type="entry name" value="Mur_ligase_cen"/>
</dbReference>
<dbReference type="SUPFAM" id="SSF53623">
    <property type="entry name" value="MurD-like peptide ligases, catalytic domain"/>
    <property type="match status" value="1"/>
</dbReference>
<reference evidence="7 8" key="2">
    <citation type="submission" date="2019-08" db="EMBL/GenBank/DDBJ databases">
        <title>Amycolatopsis acidicola sp. nov., isolated from peat swamp forest soil.</title>
        <authorList>
            <person name="Srisuk N."/>
        </authorList>
    </citation>
    <scope>NUCLEOTIDE SEQUENCE [LARGE SCALE GENOMIC DNA]</scope>
    <source>
        <strain evidence="7 8">TBRC 6029</strain>
    </source>
</reference>
<comment type="pathway">
    <text evidence="4">Cell wall biogenesis; peptidoglycan biosynthesis.</text>
</comment>
<evidence type="ECO:0000259" key="6">
    <source>
        <dbReference type="Pfam" id="PF08353"/>
    </source>
</evidence>
<comment type="function">
    <text evidence="4">The lipid II isoglutaminyl synthase complex catalyzes the formation of alpha-D-isoglutamine in the cell wall lipid II stem peptide. The MurT subunit catalyzes the ATP-dependent amidation of D-glutamate residue of lipid II, converting it to an isoglutamine residue.</text>
</comment>
<proteinExistence type="inferred from homology"/>
<dbReference type="GO" id="GO:0008270">
    <property type="term" value="F:zinc ion binding"/>
    <property type="evidence" value="ECO:0007669"/>
    <property type="project" value="UniProtKB-UniRule"/>
</dbReference>
<evidence type="ECO:0000256" key="4">
    <source>
        <dbReference type="HAMAP-Rule" id="MF_02214"/>
    </source>
</evidence>
<dbReference type="InterPro" id="IPR036565">
    <property type="entry name" value="Mur-like_cat_sf"/>
</dbReference>
<evidence type="ECO:0000256" key="3">
    <source>
        <dbReference type="ARBA" id="ARBA00022840"/>
    </source>
</evidence>
<comment type="caution">
    <text evidence="7">The sequence shown here is derived from an EMBL/GenBank/DDBJ whole genome shotgun (WGS) entry which is preliminary data.</text>
</comment>
<keyword evidence="8" id="KW-1185">Reference proteome</keyword>
<keyword evidence="1 4" id="KW-0436">Ligase</keyword>
<comment type="catalytic activity">
    <reaction evidence="4">
        <text>beta-D-GlcNAc-(1-&gt;4)-Mur2Ac(oyl-L-Ala-gamma-D-O-P-Glu-L-Lys-D-Ala-D-Ala)-di-trans,octa-cis-undecaprenyl diphosphate + NH4(+) = beta-D-GlcNAc-(1-&gt;4)-Mur2Ac(oyl-L-Ala-D-isoglutaminyl-L-Lys-D-Ala-D-Ala)-di-trans,octa-cis-undecaprenyl diphosphate + phosphate + H(+)</text>
        <dbReference type="Rhea" id="RHEA:57932"/>
        <dbReference type="ChEBI" id="CHEBI:15378"/>
        <dbReference type="ChEBI" id="CHEBI:28938"/>
        <dbReference type="ChEBI" id="CHEBI:43474"/>
        <dbReference type="ChEBI" id="CHEBI:62233"/>
        <dbReference type="ChEBI" id="CHEBI:143132"/>
    </reaction>
</comment>
<evidence type="ECO:0000259" key="5">
    <source>
        <dbReference type="Pfam" id="PF08245"/>
    </source>
</evidence>
<feature type="active site" evidence="4">
    <location>
        <position position="350"/>
    </location>
</feature>
<comment type="subunit">
    <text evidence="4">Forms a heterodimer with GatD.</text>
</comment>
<dbReference type="GO" id="GO:0004326">
    <property type="term" value="F:tetrahydrofolylpolyglutamate synthase activity"/>
    <property type="evidence" value="ECO:0007669"/>
    <property type="project" value="InterPro"/>
</dbReference>
<dbReference type="PANTHER" id="PTHR23135">
    <property type="entry name" value="MUR LIGASE FAMILY MEMBER"/>
    <property type="match status" value="1"/>
</dbReference>
<dbReference type="InterPro" id="IPR018109">
    <property type="entry name" value="Folylpolyglutamate_synth_CS"/>
</dbReference>
<reference evidence="7 8" key="1">
    <citation type="submission" date="2019-07" db="EMBL/GenBank/DDBJ databases">
        <authorList>
            <person name="Duangmal K."/>
            <person name="Teo W.F.A."/>
        </authorList>
    </citation>
    <scope>NUCLEOTIDE SEQUENCE [LARGE SCALE GENOMIC DNA]</scope>
    <source>
        <strain evidence="7 8">TBRC 6029</strain>
    </source>
</reference>
<dbReference type="Pfam" id="PF08353">
    <property type="entry name" value="MurT_C"/>
    <property type="match status" value="1"/>
</dbReference>
<feature type="domain" description="Lipid II isoglutaminyl synthase (glutamine-hydrolyzing) subunit MurT C-terminal" evidence="6">
    <location>
        <begin position="317"/>
        <end position="414"/>
    </location>
</feature>
<dbReference type="Pfam" id="PF08245">
    <property type="entry name" value="Mur_ligase_M"/>
    <property type="match status" value="1"/>
</dbReference>
<dbReference type="OrthoDB" id="9803907at2"/>
<dbReference type="EMBL" id="VJWX01000036">
    <property type="protein sequence ID" value="TVT58820.1"/>
    <property type="molecule type" value="Genomic_DNA"/>
</dbReference>
<dbReference type="GO" id="GO:0008360">
    <property type="term" value="P:regulation of cell shape"/>
    <property type="evidence" value="ECO:0007669"/>
    <property type="project" value="UniProtKB-KW"/>
</dbReference>
<comment type="similarity">
    <text evidence="4">Belongs to the MurCDEF family. MurT subfamily.</text>
</comment>
<keyword evidence="2 4" id="KW-0547">Nucleotide-binding</keyword>
<feature type="binding site" evidence="4">
    <location>
        <position position="233"/>
    </location>
    <ligand>
        <name>Zn(2+)</name>
        <dbReference type="ChEBI" id="CHEBI:29105"/>
    </ligand>
</feature>
<name>A0A558DCR9_9PSEU</name>
<feature type="binding site" evidence="4">
    <location>
        <position position="215"/>
    </location>
    <ligand>
        <name>Zn(2+)</name>
        <dbReference type="ChEBI" id="CHEBI:29105"/>
    </ligand>
</feature>
<keyword evidence="3 4" id="KW-0067">ATP-binding</keyword>
<comment type="catalytic activity">
    <reaction evidence="4">
        <text>beta-D-GlcNAc-(1-&gt;4)-Mur2Ac(oyl-L-Ala-gamma-D-Glu-L-Lys-D-Ala-D-Ala)-di-trans,octa-cis-undecaprenyl diphosphate + L-glutamine + ATP + H2O = beta-D-GlcNAc-(1-&gt;4)-Mur2Ac(oyl-L-Ala-D-isoglutaminyl-L-Lys-D-Ala-D-Ala)-di-trans,octa-cis-undecaprenyl diphosphate + L-glutamate + ADP + phosphate + H(+)</text>
        <dbReference type="Rhea" id="RHEA:57928"/>
        <dbReference type="ChEBI" id="CHEBI:15377"/>
        <dbReference type="ChEBI" id="CHEBI:15378"/>
        <dbReference type="ChEBI" id="CHEBI:29985"/>
        <dbReference type="ChEBI" id="CHEBI:30616"/>
        <dbReference type="ChEBI" id="CHEBI:43474"/>
        <dbReference type="ChEBI" id="CHEBI:58359"/>
        <dbReference type="ChEBI" id="CHEBI:60033"/>
        <dbReference type="ChEBI" id="CHEBI:62233"/>
        <dbReference type="ChEBI" id="CHEBI:456216"/>
        <dbReference type="EC" id="6.3.5.13"/>
    </reaction>
</comment>
<evidence type="ECO:0000313" key="8">
    <source>
        <dbReference type="Proteomes" id="UP000320011"/>
    </source>
</evidence>
<comment type="catalytic activity">
    <reaction evidence="4">
        <text>beta-D-GlcNAc-(1-&gt;4)-Mur2Ac(oyl-L-Ala-gamma-D-Glu-L-Lys-D-Ala-D-Ala)-di-trans,octa-cis-undecaprenyl diphosphate + ATP = beta-D-GlcNAc-(1-&gt;4)-Mur2Ac(oyl-L-Ala-gamma-D-O-P-Glu-L-Lys-D-Ala-D-Ala)-di-trans,octa-cis-undecaprenyl diphosphate + ADP</text>
        <dbReference type="Rhea" id="RHEA:59488"/>
        <dbReference type="ChEBI" id="CHEBI:30616"/>
        <dbReference type="ChEBI" id="CHEBI:60033"/>
        <dbReference type="ChEBI" id="CHEBI:143132"/>
        <dbReference type="ChEBI" id="CHEBI:456216"/>
    </reaction>
</comment>
<dbReference type="GO" id="GO:0140282">
    <property type="term" value="F:carbon-nitrogen ligase activity on lipid II"/>
    <property type="evidence" value="ECO:0007669"/>
    <property type="project" value="UniProtKB-UniRule"/>
</dbReference>
<evidence type="ECO:0000256" key="2">
    <source>
        <dbReference type="ARBA" id="ARBA00022741"/>
    </source>
</evidence>
<dbReference type="Proteomes" id="UP000320011">
    <property type="component" value="Unassembled WGS sequence"/>
</dbReference>
<evidence type="ECO:0000313" key="7">
    <source>
        <dbReference type="EMBL" id="TVT58820.1"/>
    </source>
</evidence>
<feature type="domain" description="Mur ligase central" evidence="5">
    <location>
        <begin position="75"/>
        <end position="279"/>
    </location>
</feature>
<gene>
    <name evidence="4" type="primary">murT</name>
    <name evidence="7" type="ORF">FNH05_06300</name>
</gene>
<keyword evidence="4" id="KW-0479">Metal-binding</keyword>
<sequence>MSLGSPAGPGHTLAVASARGLPLRTRTAIAAGRLAAAASRLSKLGNGGVIGGRAALMLDPDALRRLGQGRKVVLVTGTNGKTTTSLMISRLLETLGPVAANGDGANMPDGVLSALAKRPDAPYAVLEVDETYVPWVAERIQPACLVLLNLSRDQLDRVGEVRATERELRAAITRLPDTTVIANCDDTLVTSAALGASRAVWVSAGQEWRDDSASCARCGQAIRHEGSHWSCVCGFSRPEPAWSLVDKNLVAADGSTIPLELQLPGRANAANAAIALATAAELGVPPELAADRLRSITNVAGRYRRVNVDGHAVRLLLAKNPAGWNETLPMLDQGVPVVIAVNSQEADGRDTSWLWDVPFERLRGRSVVASGERATDVAVRLTYAEVPHITLKDPLDALQGIESSEVDLVANYTAFRDVNARLRA</sequence>
<keyword evidence="4" id="KW-0133">Cell shape</keyword>
<dbReference type="UniPathway" id="UPA00219"/>
<dbReference type="PANTHER" id="PTHR23135:SF7">
    <property type="entry name" value="LIPID II ISOGLUTAMINYL SYNTHASE (GLUTAMINE-HYDROLYZING) SUBUNIT MURT"/>
    <property type="match status" value="1"/>
</dbReference>
<feature type="binding site" evidence="4">
    <location>
        <position position="231"/>
    </location>
    <ligand>
        <name>Zn(2+)</name>
        <dbReference type="ChEBI" id="CHEBI:29105"/>
    </ligand>
</feature>
<accession>A0A558DCR9</accession>
<dbReference type="InterPro" id="IPR013564">
    <property type="entry name" value="MurT_C"/>
</dbReference>
<dbReference type="GO" id="GO:0009252">
    <property type="term" value="P:peptidoglycan biosynthetic process"/>
    <property type="evidence" value="ECO:0007669"/>
    <property type="project" value="UniProtKB-UniRule"/>
</dbReference>
<dbReference type="AlphaFoldDB" id="A0A558DCR9"/>
<dbReference type="EC" id="6.3.5.13" evidence="4"/>
<evidence type="ECO:0000256" key="1">
    <source>
        <dbReference type="ARBA" id="ARBA00022598"/>
    </source>
</evidence>
<keyword evidence="4" id="KW-0573">Peptidoglycan synthesis</keyword>